<gene>
    <name evidence="9" type="ORF">Thert_00968</name>
</gene>
<dbReference type="InterPro" id="IPR000515">
    <property type="entry name" value="MetI-like"/>
</dbReference>
<comment type="similarity">
    <text evidence="7">Belongs to the binding-protein-dependent transport system permease family.</text>
</comment>
<evidence type="ECO:0000256" key="1">
    <source>
        <dbReference type="ARBA" id="ARBA00004651"/>
    </source>
</evidence>
<dbReference type="Proteomes" id="UP000214975">
    <property type="component" value="Chromosome"/>
</dbReference>
<comment type="subcellular location">
    <subcellularLocation>
        <location evidence="1 7">Cell membrane</location>
        <topology evidence="1 7">Multi-pass membrane protein</topology>
    </subcellularLocation>
</comment>
<feature type="transmembrane region" description="Helical" evidence="7">
    <location>
        <begin position="126"/>
        <end position="147"/>
    </location>
</feature>
<dbReference type="SUPFAM" id="SSF161098">
    <property type="entry name" value="MetI-like"/>
    <property type="match status" value="1"/>
</dbReference>
<feature type="transmembrane region" description="Helical" evidence="7">
    <location>
        <begin position="28"/>
        <end position="47"/>
    </location>
</feature>
<dbReference type="GO" id="GO:0005886">
    <property type="term" value="C:plasma membrane"/>
    <property type="evidence" value="ECO:0007669"/>
    <property type="project" value="UniProtKB-SubCell"/>
</dbReference>
<keyword evidence="6 7" id="KW-0472">Membrane</keyword>
<dbReference type="InterPro" id="IPR035906">
    <property type="entry name" value="MetI-like_sf"/>
</dbReference>
<dbReference type="GO" id="GO:0055085">
    <property type="term" value="P:transmembrane transport"/>
    <property type="evidence" value="ECO:0007669"/>
    <property type="project" value="InterPro"/>
</dbReference>
<dbReference type="EMBL" id="CP016893">
    <property type="protein sequence ID" value="AST57093.1"/>
    <property type="molecule type" value="Genomic_DNA"/>
</dbReference>
<dbReference type="AlphaFoldDB" id="A0A223HX74"/>
<sequence>MVPIHAMLIPTFIILRKFGLLNTRTGLAIVYSAAGLSLSIFILVGFMKGIPKEIEEAATIDGAGIFRRFFSIILPMSKTGIATIGTLAFINTWNDFLYAQVLISNQTLMTLTQGIYFLQGQYSTDYGLMSAGLVLAVIPVTIIYVLFQEQVVKGMTAGAVKG</sequence>
<name>A0A223HX74_THETR</name>
<evidence type="ECO:0000259" key="8">
    <source>
        <dbReference type="PROSITE" id="PS50928"/>
    </source>
</evidence>
<proteinExistence type="inferred from homology"/>
<accession>A0A223HX74</accession>
<feature type="transmembrane region" description="Helical" evidence="7">
    <location>
        <begin position="68"/>
        <end position="90"/>
    </location>
</feature>
<evidence type="ECO:0000313" key="9">
    <source>
        <dbReference type="EMBL" id="AST57093.1"/>
    </source>
</evidence>
<evidence type="ECO:0000256" key="4">
    <source>
        <dbReference type="ARBA" id="ARBA00022692"/>
    </source>
</evidence>
<dbReference type="PROSITE" id="PS50928">
    <property type="entry name" value="ABC_TM1"/>
    <property type="match status" value="1"/>
</dbReference>
<evidence type="ECO:0000256" key="3">
    <source>
        <dbReference type="ARBA" id="ARBA00022475"/>
    </source>
</evidence>
<keyword evidence="4 7" id="KW-0812">Transmembrane</keyword>
<evidence type="ECO:0000256" key="7">
    <source>
        <dbReference type="RuleBase" id="RU363032"/>
    </source>
</evidence>
<evidence type="ECO:0000256" key="5">
    <source>
        <dbReference type="ARBA" id="ARBA00022989"/>
    </source>
</evidence>
<reference evidence="9 10" key="1">
    <citation type="submission" date="2016-08" db="EMBL/GenBank/DDBJ databases">
        <title>A novel genetic cassette of butanologenic Thermoanaerobacterium thermosaccharolyticum that directly convert cellulose to butanol.</title>
        <authorList>
            <person name="Li T."/>
            <person name="He J."/>
        </authorList>
    </citation>
    <scope>NUCLEOTIDE SEQUENCE [LARGE SCALE GENOMIC DNA]</scope>
    <source>
        <strain evidence="9 10">TG57</strain>
    </source>
</reference>
<dbReference type="CDD" id="cd06261">
    <property type="entry name" value="TM_PBP2"/>
    <property type="match status" value="1"/>
</dbReference>
<keyword evidence="3" id="KW-1003">Cell membrane</keyword>
<evidence type="ECO:0000256" key="6">
    <source>
        <dbReference type="ARBA" id="ARBA00023136"/>
    </source>
</evidence>
<dbReference type="PANTHER" id="PTHR43744">
    <property type="entry name" value="ABC TRANSPORTER PERMEASE PROTEIN MG189-RELATED-RELATED"/>
    <property type="match status" value="1"/>
</dbReference>
<evidence type="ECO:0000256" key="2">
    <source>
        <dbReference type="ARBA" id="ARBA00022448"/>
    </source>
</evidence>
<evidence type="ECO:0000313" key="10">
    <source>
        <dbReference type="Proteomes" id="UP000214975"/>
    </source>
</evidence>
<organism evidence="9 10">
    <name type="scientific">Thermoanaerobacterium thermosaccharolyticum</name>
    <name type="common">Clostridium thermosaccharolyticum</name>
    <dbReference type="NCBI Taxonomy" id="1517"/>
    <lineage>
        <taxon>Bacteria</taxon>
        <taxon>Bacillati</taxon>
        <taxon>Bacillota</taxon>
        <taxon>Clostridia</taxon>
        <taxon>Thermoanaerobacterales</taxon>
        <taxon>Thermoanaerobacteraceae</taxon>
        <taxon>Thermoanaerobacterium</taxon>
    </lineage>
</organism>
<dbReference type="PANTHER" id="PTHR43744:SF8">
    <property type="entry name" value="SN-GLYCEROL-3-PHOSPHATE TRANSPORT SYSTEM PERMEASE PROTEIN UGPE"/>
    <property type="match status" value="1"/>
</dbReference>
<keyword evidence="2 7" id="KW-0813">Transport</keyword>
<protein>
    <submittedName>
        <fullName evidence="9">Sugar ABC transporter permease</fullName>
    </submittedName>
</protein>
<dbReference type="Pfam" id="PF00528">
    <property type="entry name" value="BPD_transp_1"/>
    <property type="match status" value="1"/>
</dbReference>
<feature type="domain" description="ABC transmembrane type-1" evidence="8">
    <location>
        <begin position="1"/>
        <end position="147"/>
    </location>
</feature>
<dbReference type="Gene3D" id="1.10.3720.10">
    <property type="entry name" value="MetI-like"/>
    <property type="match status" value="1"/>
</dbReference>
<keyword evidence="5 7" id="KW-1133">Transmembrane helix</keyword>